<name>A0A0X9HKT6_9GAMM</name>
<evidence type="ECO:0000313" key="2">
    <source>
        <dbReference type="EMBL" id="ALO78123.1"/>
    </source>
</evidence>
<feature type="region of interest" description="Disordered" evidence="1">
    <location>
        <begin position="127"/>
        <end position="165"/>
    </location>
</feature>
<evidence type="ECO:0000256" key="1">
    <source>
        <dbReference type="SAM" id="MobiDB-lite"/>
    </source>
</evidence>
<proteinExistence type="predicted"/>
<dbReference type="EMBL" id="KP401101">
    <property type="protein sequence ID" value="ALO78123.1"/>
    <property type="molecule type" value="Genomic_DNA"/>
</dbReference>
<reference evidence="2" key="1">
    <citation type="submission" date="2015-01" db="EMBL/GenBank/DDBJ databases">
        <title>Characterization of Aeromonas media complex.</title>
        <authorList>
            <person name="Talagrand-Reboul E."/>
            <person name="Jumas-Bilak E."/>
            <person name="Lamy B."/>
        </authorList>
    </citation>
    <scope>NUCLEOTIDE SEQUENCE</scope>
    <source>
        <strain evidence="2">BVH28b</strain>
    </source>
</reference>
<sequence length="165" mass="17743">DQRPGSGTAASRLSAERYSRGRQDHHRAHPGQEPQLRAGDQQPSVRRVRHLPRDRSGQLRRSAGDRCGVAHQGGRYPRAARQRPVPTGPWPLQGLSHRRSAHVVAPQLQRAAENLGRAAPLCEVPAGHHGSAEAAHHHLVALPAVSSEESGSDPDRQAARMGAGS</sequence>
<accession>A0A0X9HKT6</accession>
<feature type="region of interest" description="Disordered" evidence="1">
    <location>
        <begin position="1"/>
        <end position="98"/>
    </location>
</feature>
<dbReference type="AlphaFoldDB" id="A0A0X9HKT6"/>
<protein>
    <submittedName>
        <fullName evidence="2">DNA polymerase subunits gamma and tau</fullName>
    </submittedName>
</protein>
<organism evidence="2">
    <name type="scientific">Aeromonas dhakensis</name>
    <dbReference type="NCBI Taxonomy" id="196024"/>
    <lineage>
        <taxon>Bacteria</taxon>
        <taxon>Pseudomonadati</taxon>
        <taxon>Pseudomonadota</taxon>
        <taxon>Gammaproteobacteria</taxon>
        <taxon>Aeromonadales</taxon>
        <taxon>Aeromonadaceae</taxon>
        <taxon>Aeromonas</taxon>
    </lineage>
</organism>
<feature type="non-terminal residue" evidence="2">
    <location>
        <position position="1"/>
    </location>
</feature>
<feature type="non-terminal residue" evidence="2">
    <location>
        <position position="165"/>
    </location>
</feature>
<gene>
    <name evidence="2" type="primary">dnaX</name>
</gene>